<feature type="domain" description="K Homology" evidence="4">
    <location>
        <begin position="266"/>
        <end position="317"/>
    </location>
</feature>
<dbReference type="Pfam" id="PF00013">
    <property type="entry name" value="KH_1"/>
    <property type="match status" value="3"/>
</dbReference>
<dbReference type="STRING" id="286115.A0A507DK49"/>
<dbReference type="Proteomes" id="UP000317494">
    <property type="component" value="Unassembled WGS sequence"/>
</dbReference>
<dbReference type="InterPro" id="IPR004087">
    <property type="entry name" value="KH_dom"/>
</dbReference>
<proteinExistence type="predicted"/>
<feature type="domain" description="K Homology" evidence="4">
    <location>
        <begin position="176"/>
        <end position="246"/>
    </location>
</feature>
<evidence type="ECO:0000259" key="4">
    <source>
        <dbReference type="SMART" id="SM00322"/>
    </source>
</evidence>
<dbReference type="GO" id="GO:0003723">
    <property type="term" value="F:RNA binding"/>
    <property type="evidence" value="ECO:0007669"/>
    <property type="project" value="UniProtKB-UniRule"/>
</dbReference>
<dbReference type="SMART" id="SM00322">
    <property type="entry name" value="KH"/>
    <property type="match status" value="3"/>
</dbReference>
<dbReference type="SUPFAM" id="SSF54791">
    <property type="entry name" value="Eukaryotic type KH-domain (KH-domain type I)"/>
    <property type="match status" value="3"/>
</dbReference>
<dbReference type="PROSITE" id="PS50084">
    <property type="entry name" value="KH_TYPE_1"/>
    <property type="match status" value="3"/>
</dbReference>
<keyword evidence="6" id="KW-1185">Reference proteome</keyword>
<feature type="compositionally biased region" description="Polar residues" evidence="3">
    <location>
        <begin position="585"/>
        <end position="594"/>
    </location>
</feature>
<feature type="region of interest" description="Disordered" evidence="3">
    <location>
        <begin position="377"/>
        <end position="396"/>
    </location>
</feature>
<evidence type="ECO:0000256" key="3">
    <source>
        <dbReference type="SAM" id="MobiDB-lite"/>
    </source>
</evidence>
<evidence type="ECO:0000313" key="5">
    <source>
        <dbReference type="EMBL" id="TPX51557.1"/>
    </source>
</evidence>
<reference evidence="5 6" key="1">
    <citation type="journal article" date="2019" name="Sci. Rep.">
        <title>Comparative genomics of chytrid fungi reveal insights into the obligate biotrophic and pathogenic lifestyle of Synchytrium endobioticum.</title>
        <authorList>
            <person name="van de Vossenberg B.T.L.H."/>
            <person name="Warris S."/>
            <person name="Nguyen H.D.T."/>
            <person name="van Gent-Pelzer M.P.E."/>
            <person name="Joly D.L."/>
            <person name="van de Geest H.C."/>
            <person name="Bonants P.J.M."/>
            <person name="Smith D.S."/>
            <person name="Levesque C.A."/>
            <person name="van der Lee T.A.J."/>
        </authorList>
    </citation>
    <scope>NUCLEOTIDE SEQUENCE [LARGE SCALE GENOMIC DNA]</scope>
    <source>
        <strain evidence="5 6">MB42</strain>
    </source>
</reference>
<feature type="domain" description="K Homology" evidence="4">
    <location>
        <begin position="490"/>
        <end position="560"/>
    </location>
</feature>
<feature type="region of interest" description="Disordered" evidence="3">
    <location>
        <begin position="565"/>
        <end position="594"/>
    </location>
</feature>
<accession>A0A507DK49</accession>
<feature type="compositionally biased region" description="Basic and acidic residues" evidence="3">
    <location>
        <begin position="38"/>
        <end position="65"/>
    </location>
</feature>
<feature type="compositionally biased region" description="Polar residues" evidence="3">
    <location>
        <begin position="123"/>
        <end position="134"/>
    </location>
</feature>
<organism evidence="5 6">
    <name type="scientific">Synchytrium endobioticum</name>
    <dbReference type="NCBI Taxonomy" id="286115"/>
    <lineage>
        <taxon>Eukaryota</taxon>
        <taxon>Fungi</taxon>
        <taxon>Fungi incertae sedis</taxon>
        <taxon>Chytridiomycota</taxon>
        <taxon>Chytridiomycota incertae sedis</taxon>
        <taxon>Chytridiomycetes</taxon>
        <taxon>Synchytriales</taxon>
        <taxon>Synchytriaceae</taxon>
        <taxon>Synchytrium</taxon>
    </lineage>
</organism>
<protein>
    <recommendedName>
        <fullName evidence="4">K Homology domain-containing protein</fullName>
    </recommendedName>
</protein>
<feature type="region of interest" description="Disordered" evidence="3">
    <location>
        <begin position="33"/>
        <end position="170"/>
    </location>
</feature>
<dbReference type="EMBL" id="QEAN01000052">
    <property type="protein sequence ID" value="TPX51557.1"/>
    <property type="molecule type" value="Genomic_DNA"/>
</dbReference>
<sequence>MTRYSSSCFASTAPASRNTSRNYSLYIMVCPRLQSPESPDRKRALDDDDQEHHLDETERERKRQATESTTLHQTGPKSQEEGDDEPSRDATVDSNLAVPPSSMEEDGRSSTLANPPLPLSDAASDQETAPQATESACLPTPPLTTIAPCTMDDSNDNVNSTSNDNTSSNDCRMYYSTLTMRALVTTREAGIIIGKSGRHVKEIRQAAGAGISVSEQIPSAPDRVLSITGKLDNIGKAFALIATKMAQDQSLLEGNNNPTLEMLAMRPIMIRLLVPAARIGPIIGRNGSKIREIQERSVEGVIDAIHIATYHIGTIIAKDQASNSSGPSVYTALPRMYTSKPSHMNHSQQNPQPVPYYMPFHTPMPSPYVSPGGGYSPFSSMTPPPQSGPAMSSPPSNNVVSSMAPLPYPYPYPGGPIPSSTGNAVPVHMPPPNANGYFVPLPSPLVPHIPQNHHQIPHMTNLPHSHPHHHNHSYNISPQHHPNHRHHHASPFQQQIVIPSDLVGCIIGRGGSKISEMRQASGCQIKVSDRPNEGGQRLLTVIGTPDAVYSALYMIHSKLDAEKQRLAQHQQHQQRVGKNGEDACQSAQHAQTVQ</sequence>
<feature type="compositionally biased region" description="Low complexity" evidence="3">
    <location>
        <begin position="156"/>
        <end position="170"/>
    </location>
</feature>
<dbReference type="Gene3D" id="3.30.1370.10">
    <property type="entry name" value="K Homology domain, type 1"/>
    <property type="match status" value="3"/>
</dbReference>
<evidence type="ECO:0000313" key="6">
    <source>
        <dbReference type="Proteomes" id="UP000317494"/>
    </source>
</evidence>
<keyword evidence="2" id="KW-0694">RNA-binding</keyword>
<feature type="compositionally biased region" description="Polar residues" evidence="3">
    <location>
        <begin position="66"/>
        <end position="77"/>
    </location>
</feature>
<keyword evidence="1" id="KW-0677">Repeat</keyword>
<evidence type="ECO:0000256" key="1">
    <source>
        <dbReference type="ARBA" id="ARBA00022737"/>
    </source>
</evidence>
<dbReference type="AlphaFoldDB" id="A0A507DK49"/>
<dbReference type="InterPro" id="IPR004088">
    <property type="entry name" value="KH_dom_type_1"/>
</dbReference>
<comment type="caution">
    <text evidence="5">The sequence shown here is derived from an EMBL/GenBank/DDBJ whole genome shotgun (WGS) entry which is preliminary data.</text>
</comment>
<name>A0A507DK49_9FUNG</name>
<evidence type="ECO:0000256" key="2">
    <source>
        <dbReference type="PROSITE-ProRule" id="PRU00117"/>
    </source>
</evidence>
<dbReference type="PANTHER" id="PTHR10288">
    <property type="entry name" value="KH DOMAIN CONTAINING RNA BINDING PROTEIN"/>
    <property type="match status" value="1"/>
</dbReference>
<dbReference type="InterPro" id="IPR036612">
    <property type="entry name" value="KH_dom_type_1_sf"/>
</dbReference>
<gene>
    <name evidence="5" type="ORF">SeMB42_g01859</name>
</gene>
<dbReference type="VEuPathDB" id="FungiDB:SeMB42_g01859"/>